<comment type="caution">
    <text evidence="11">The sequence shown here is derived from an EMBL/GenBank/DDBJ whole genome shotgun (WGS) entry which is preliminary data.</text>
</comment>
<keyword evidence="4" id="KW-0285">Flavoprotein</keyword>
<evidence type="ECO:0000256" key="1">
    <source>
        <dbReference type="ARBA" id="ARBA00001946"/>
    </source>
</evidence>
<keyword evidence="5 11" id="KW-0808">Transferase</keyword>
<dbReference type="RefSeq" id="WP_214159575.1">
    <property type="nucleotide sequence ID" value="NZ_JAHBAY010000015.1"/>
</dbReference>
<reference evidence="11 12" key="1">
    <citation type="submission" date="2021-05" db="EMBL/GenBank/DDBJ databases">
        <title>Kineosporia and Streptomyces sp. nov. two new marine actinobacteria isolated from Coral.</title>
        <authorList>
            <person name="Buangrab K."/>
            <person name="Sutthacheep M."/>
            <person name="Yeemin T."/>
            <person name="Harunari E."/>
            <person name="Igarashi Y."/>
            <person name="Kanchanasin P."/>
            <person name="Tanasupawat S."/>
            <person name="Phongsopitanun W."/>
        </authorList>
    </citation>
    <scope>NUCLEOTIDE SEQUENCE [LARGE SCALE GENOMIC DNA]</scope>
    <source>
        <strain evidence="11 12">J2-2</strain>
    </source>
</reference>
<keyword evidence="6" id="KW-0479">Metal-binding</keyword>
<dbReference type="GO" id="GO:0016740">
    <property type="term" value="F:transferase activity"/>
    <property type="evidence" value="ECO:0007669"/>
    <property type="project" value="UniProtKB-KW"/>
</dbReference>
<evidence type="ECO:0000256" key="8">
    <source>
        <dbReference type="ARBA" id="ARBA00022842"/>
    </source>
</evidence>
<organism evidence="11 12">
    <name type="scientific">Kineosporia corallincola</name>
    <dbReference type="NCBI Taxonomy" id="2835133"/>
    <lineage>
        <taxon>Bacteria</taxon>
        <taxon>Bacillati</taxon>
        <taxon>Actinomycetota</taxon>
        <taxon>Actinomycetes</taxon>
        <taxon>Kineosporiales</taxon>
        <taxon>Kineosporiaceae</taxon>
        <taxon>Kineosporia</taxon>
    </lineage>
</organism>
<dbReference type="Gene3D" id="3.10.520.10">
    <property type="entry name" value="ApbE-like domains"/>
    <property type="match status" value="1"/>
</dbReference>
<evidence type="ECO:0000256" key="6">
    <source>
        <dbReference type="ARBA" id="ARBA00022723"/>
    </source>
</evidence>
<evidence type="ECO:0000256" key="5">
    <source>
        <dbReference type="ARBA" id="ARBA00022679"/>
    </source>
</evidence>
<dbReference type="SUPFAM" id="SSF143631">
    <property type="entry name" value="ApbE-like"/>
    <property type="match status" value="1"/>
</dbReference>
<evidence type="ECO:0000313" key="11">
    <source>
        <dbReference type="EMBL" id="MBT0773038.1"/>
    </source>
</evidence>
<dbReference type="PANTHER" id="PTHR30040">
    <property type="entry name" value="THIAMINE BIOSYNTHESIS LIPOPROTEIN APBE"/>
    <property type="match status" value="1"/>
</dbReference>
<name>A0ABS5TR41_9ACTN</name>
<keyword evidence="7" id="KW-0274">FAD</keyword>
<dbReference type="Pfam" id="PF02424">
    <property type="entry name" value="ApbE"/>
    <property type="match status" value="1"/>
</dbReference>
<evidence type="ECO:0000256" key="2">
    <source>
        <dbReference type="ARBA" id="ARBA00011955"/>
    </source>
</evidence>
<evidence type="ECO:0000256" key="10">
    <source>
        <dbReference type="ARBA" id="ARBA00048540"/>
    </source>
</evidence>
<dbReference type="EMBL" id="JAHBAY010000015">
    <property type="protein sequence ID" value="MBT0773038.1"/>
    <property type="molecule type" value="Genomic_DNA"/>
</dbReference>
<evidence type="ECO:0000256" key="4">
    <source>
        <dbReference type="ARBA" id="ARBA00022630"/>
    </source>
</evidence>
<dbReference type="PANTHER" id="PTHR30040:SF2">
    <property type="entry name" value="FAD:PROTEIN FMN TRANSFERASE"/>
    <property type="match status" value="1"/>
</dbReference>
<dbReference type="Proteomes" id="UP001197247">
    <property type="component" value="Unassembled WGS sequence"/>
</dbReference>
<dbReference type="InterPro" id="IPR003374">
    <property type="entry name" value="ApbE-like_sf"/>
</dbReference>
<evidence type="ECO:0000256" key="3">
    <source>
        <dbReference type="ARBA" id="ARBA00016337"/>
    </source>
</evidence>
<evidence type="ECO:0000256" key="9">
    <source>
        <dbReference type="ARBA" id="ARBA00031306"/>
    </source>
</evidence>
<dbReference type="EC" id="2.7.1.180" evidence="2"/>
<keyword evidence="12" id="KW-1185">Reference proteome</keyword>
<comment type="cofactor">
    <cofactor evidence="1">
        <name>Mg(2+)</name>
        <dbReference type="ChEBI" id="CHEBI:18420"/>
    </cofactor>
</comment>
<proteinExistence type="predicted"/>
<gene>
    <name evidence="11" type="ORF">KIH74_29110</name>
</gene>
<sequence length="343" mass="36291">MPLLETLPVTPTVRQWPVWSTTARIVVTDPAVADQAYDVVAEQLDEVDRACSRFRDDSELERVQKILAGNRTDRAVTVSPLLAVLIGAALEAAEKTDGDVDPTLADDLAALGYDEDYSIIHTKVGGLDIPITLSRRVRHSWRDVSLTGRRLRMPAGMRLDLGATAKAWAADRAARSIADRFGVGALVSLGGDIATAGPAPEGGWQVLVQDGANEPATRVGLDGGTAGLATSSTVSRSWRNGTRAVHHILNPASGLPAAPVWRTVSVAAGTCLEANVLSTAAIVRGDDALHWLREKGHPARLVASDGEVLTINGWPFDGAEIVADDAQVHEITLTQLPEAAHAA</sequence>
<evidence type="ECO:0000256" key="7">
    <source>
        <dbReference type="ARBA" id="ARBA00022827"/>
    </source>
</evidence>
<evidence type="ECO:0000313" key="12">
    <source>
        <dbReference type="Proteomes" id="UP001197247"/>
    </source>
</evidence>
<dbReference type="InterPro" id="IPR024932">
    <property type="entry name" value="ApbE"/>
</dbReference>
<keyword evidence="8" id="KW-0460">Magnesium</keyword>
<accession>A0ABS5TR41</accession>
<comment type="catalytic activity">
    <reaction evidence="10">
        <text>L-threonyl-[protein] + FAD = FMN-L-threonyl-[protein] + AMP + H(+)</text>
        <dbReference type="Rhea" id="RHEA:36847"/>
        <dbReference type="Rhea" id="RHEA-COMP:11060"/>
        <dbReference type="Rhea" id="RHEA-COMP:11061"/>
        <dbReference type="ChEBI" id="CHEBI:15378"/>
        <dbReference type="ChEBI" id="CHEBI:30013"/>
        <dbReference type="ChEBI" id="CHEBI:57692"/>
        <dbReference type="ChEBI" id="CHEBI:74257"/>
        <dbReference type="ChEBI" id="CHEBI:456215"/>
        <dbReference type="EC" id="2.7.1.180"/>
    </reaction>
</comment>
<protein>
    <recommendedName>
        <fullName evidence="3">FAD:protein FMN transferase</fullName>
        <ecNumber evidence="2">2.7.1.180</ecNumber>
    </recommendedName>
    <alternativeName>
        <fullName evidence="9">Flavin transferase</fullName>
    </alternativeName>
</protein>